<evidence type="ECO:0000313" key="2">
    <source>
        <dbReference type="EMBL" id="KHS51191.1"/>
    </source>
</evidence>
<dbReference type="GO" id="GO:0008483">
    <property type="term" value="F:transaminase activity"/>
    <property type="evidence" value="ECO:0007669"/>
    <property type="project" value="UniProtKB-KW"/>
</dbReference>
<sequence>MTDLLILVDPDAATFELTDLRAAQLPVTDLSAHRGDGIFETVLVNRGAHGAMVVSRERHFTRFRASASALDLPEPDQGLWDRVIDSLIAEVAAADPENVEFGIRYALSRGEQDANGAFRGRGWAFPVPVDDHIHTARKQGVTAVSLDRGFDAYIGSKAPWLLIGAKTLSYAVNQAAGRYAAANNADEALFVSHDGIVLEGPTANLIIRRGDRLLTPNPEAGLLSGTTQRLIFDHAEELGLQAEYADLRLEDVKEADGAWFVSSMRTAVALHELDGNAISVDQNLTDRFQEIVRGR</sequence>
<dbReference type="InterPro" id="IPR036038">
    <property type="entry name" value="Aminotransferase-like"/>
</dbReference>
<dbReference type="Gene3D" id="3.20.10.10">
    <property type="entry name" value="D-amino Acid Aminotransferase, subunit A, domain 2"/>
    <property type="match status" value="1"/>
</dbReference>
<organism evidence="2 3">
    <name type="scientific">Brevibacterium linens</name>
    <dbReference type="NCBI Taxonomy" id="1703"/>
    <lineage>
        <taxon>Bacteria</taxon>
        <taxon>Bacillati</taxon>
        <taxon>Actinomycetota</taxon>
        <taxon>Actinomycetes</taxon>
        <taxon>Micrococcales</taxon>
        <taxon>Brevibacteriaceae</taxon>
        <taxon>Brevibacterium</taxon>
    </lineage>
</organism>
<dbReference type="GO" id="GO:0005829">
    <property type="term" value="C:cytosol"/>
    <property type="evidence" value="ECO:0007669"/>
    <property type="project" value="TreeGrafter"/>
</dbReference>
<dbReference type="InterPro" id="IPR050571">
    <property type="entry name" value="Class-IV_PLP-Dep_Aminotrnsfr"/>
</dbReference>
<keyword evidence="2" id="KW-0808">Transferase</keyword>
<keyword evidence="3" id="KW-1185">Reference proteome</keyword>
<dbReference type="Gene3D" id="3.30.470.10">
    <property type="match status" value="1"/>
</dbReference>
<dbReference type="EMBL" id="JTJZ01000022">
    <property type="protein sequence ID" value="KHS51191.1"/>
    <property type="molecule type" value="Genomic_DNA"/>
</dbReference>
<accession>A0A0B8ZY60</accession>
<keyword evidence="2" id="KW-0032">Aminotransferase</keyword>
<name>A0A0B8ZY60_BRELN</name>
<dbReference type="InterPro" id="IPR043131">
    <property type="entry name" value="BCAT-like_N"/>
</dbReference>
<dbReference type="OrthoDB" id="3199344at2"/>
<dbReference type="AlphaFoldDB" id="A0A0B8ZY60"/>
<dbReference type="Proteomes" id="UP000031488">
    <property type="component" value="Unassembled WGS sequence"/>
</dbReference>
<gene>
    <name evidence="2" type="ORF">AE0388_3263</name>
</gene>
<dbReference type="GO" id="GO:0046394">
    <property type="term" value="P:carboxylic acid biosynthetic process"/>
    <property type="evidence" value="ECO:0007669"/>
    <property type="project" value="UniProtKB-ARBA"/>
</dbReference>
<comment type="similarity">
    <text evidence="1">Belongs to the class-IV pyridoxal-phosphate-dependent aminotransferase family.</text>
</comment>
<dbReference type="RefSeq" id="WP_039211972.1">
    <property type="nucleotide sequence ID" value="NZ_JTJZ01000022.1"/>
</dbReference>
<reference evidence="2 3" key="1">
    <citation type="submission" date="2014-11" db="EMBL/GenBank/DDBJ databases">
        <title>Draft Genome Sequence of Brevibacterium linens AE038-8.</title>
        <authorList>
            <person name="Maizel D."/>
            <person name="Utturkar S.M."/>
            <person name="Brown S.D."/>
            <person name="Ferrero M."/>
            <person name="Rosen B.P."/>
        </authorList>
    </citation>
    <scope>NUCLEOTIDE SEQUENCE [LARGE SCALE GENOMIC DNA]</scope>
    <source>
        <strain evidence="2 3">AE038-8</strain>
    </source>
</reference>
<dbReference type="PATRIC" id="fig|1703.6.peg.3220"/>
<dbReference type="Pfam" id="PF01063">
    <property type="entry name" value="Aminotran_4"/>
    <property type="match status" value="1"/>
</dbReference>
<evidence type="ECO:0000256" key="1">
    <source>
        <dbReference type="ARBA" id="ARBA00009320"/>
    </source>
</evidence>
<protein>
    <submittedName>
        <fullName evidence="2">Aminotransferase class IV</fullName>
    </submittedName>
</protein>
<dbReference type="PANTHER" id="PTHR42743:SF11">
    <property type="entry name" value="AMINODEOXYCHORISMATE LYASE"/>
    <property type="match status" value="1"/>
</dbReference>
<comment type="caution">
    <text evidence="2">The sequence shown here is derived from an EMBL/GenBank/DDBJ whole genome shotgun (WGS) entry which is preliminary data.</text>
</comment>
<dbReference type="InterPro" id="IPR043132">
    <property type="entry name" value="BCAT-like_C"/>
</dbReference>
<dbReference type="PANTHER" id="PTHR42743">
    <property type="entry name" value="AMINO-ACID AMINOTRANSFERASE"/>
    <property type="match status" value="1"/>
</dbReference>
<dbReference type="InterPro" id="IPR001544">
    <property type="entry name" value="Aminotrans_IV"/>
</dbReference>
<evidence type="ECO:0000313" key="3">
    <source>
        <dbReference type="Proteomes" id="UP000031488"/>
    </source>
</evidence>
<dbReference type="SUPFAM" id="SSF56752">
    <property type="entry name" value="D-aminoacid aminotransferase-like PLP-dependent enzymes"/>
    <property type="match status" value="1"/>
</dbReference>
<proteinExistence type="inferred from homology"/>